<reference evidence="3 4" key="1">
    <citation type="journal article" date="2023" name="bioRxiv">
        <title>Genome report: Whole genome sequence and annotation of Penstemon davidsonii.</title>
        <authorList>
            <person name="Ostevik K.L."/>
            <person name="Alabady M."/>
            <person name="Zhang M."/>
            <person name="Rausher M.D."/>
        </authorList>
    </citation>
    <scope>NUCLEOTIDE SEQUENCE [LARGE SCALE GENOMIC DNA]</scope>
    <source>
        <strain evidence="3">DNT005</strain>
        <tissue evidence="3">Whole leaf</tissue>
    </source>
</reference>
<name>A0ABR0DCJ5_9LAMI</name>
<sequence length="120" mass="13277">MQEFSVTLVLGLVPNLGFWNGSSKYSKGVIRPLDTKFSHSHPSFDDVGMPHPPTKWKGKCEFMTAYSNKVIGARLLIIGETMPFDHVEHVTHMTNTVTRSFVESANIITVGMAPHAHIAV</sequence>
<evidence type="ECO:0008006" key="5">
    <source>
        <dbReference type="Google" id="ProtNLM"/>
    </source>
</evidence>
<gene>
    <name evidence="3" type="ORF">RD792_009103</name>
</gene>
<dbReference type="InterPro" id="IPR045051">
    <property type="entry name" value="SBT"/>
</dbReference>
<dbReference type="Gene3D" id="3.40.50.200">
    <property type="entry name" value="Peptidase S8/S53 domain"/>
    <property type="match status" value="1"/>
</dbReference>
<organism evidence="3 4">
    <name type="scientific">Penstemon davidsonii</name>
    <dbReference type="NCBI Taxonomy" id="160366"/>
    <lineage>
        <taxon>Eukaryota</taxon>
        <taxon>Viridiplantae</taxon>
        <taxon>Streptophyta</taxon>
        <taxon>Embryophyta</taxon>
        <taxon>Tracheophyta</taxon>
        <taxon>Spermatophyta</taxon>
        <taxon>Magnoliopsida</taxon>
        <taxon>eudicotyledons</taxon>
        <taxon>Gunneridae</taxon>
        <taxon>Pentapetalae</taxon>
        <taxon>asterids</taxon>
        <taxon>lamiids</taxon>
        <taxon>Lamiales</taxon>
        <taxon>Plantaginaceae</taxon>
        <taxon>Cheloneae</taxon>
        <taxon>Penstemon</taxon>
    </lineage>
</organism>
<evidence type="ECO:0000313" key="3">
    <source>
        <dbReference type="EMBL" id="KAK4486428.1"/>
    </source>
</evidence>
<evidence type="ECO:0000256" key="2">
    <source>
        <dbReference type="ARBA" id="ARBA00022729"/>
    </source>
</evidence>
<dbReference type="SUPFAM" id="SSF52743">
    <property type="entry name" value="Subtilisin-like"/>
    <property type="match status" value="1"/>
</dbReference>
<evidence type="ECO:0000256" key="1">
    <source>
        <dbReference type="ARBA" id="ARBA00011073"/>
    </source>
</evidence>
<proteinExistence type="inferred from homology"/>
<comment type="similarity">
    <text evidence="1">Belongs to the peptidase S8 family.</text>
</comment>
<accession>A0ABR0DCJ5</accession>
<evidence type="ECO:0000313" key="4">
    <source>
        <dbReference type="Proteomes" id="UP001291926"/>
    </source>
</evidence>
<dbReference type="Proteomes" id="UP001291926">
    <property type="component" value="Unassembled WGS sequence"/>
</dbReference>
<keyword evidence="4" id="KW-1185">Reference proteome</keyword>
<dbReference type="EMBL" id="JAYDYQ010002533">
    <property type="protein sequence ID" value="KAK4486428.1"/>
    <property type="molecule type" value="Genomic_DNA"/>
</dbReference>
<protein>
    <recommendedName>
        <fullName evidence="5">Neutral/alkaline non-lysosomal ceramidase N-terminal domain-containing protein</fullName>
    </recommendedName>
</protein>
<dbReference type="PANTHER" id="PTHR10795">
    <property type="entry name" value="PROPROTEIN CONVERTASE SUBTILISIN/KEXIN"/>
    <property type="match status" value="1"/>
</dbReference>
<keyword evidence="2" id="KW-0732">Signal</keyword>
<comment type="caution">
    <text evidence="3">The sequence shown here is derived from an EMBL/GenBank/DDBJ whole genome shotgun (WGS) entry which is preliminary data.</text>
</comment>
<dbReference type="InterPro" id="IPR036852">
    <property type="entry name" value="Peptidase_S8/S53_dom_sf"/>
</dbReference>